<proteinExistence type="inferred from homology"/>
<comment type="function">
    <text evidence="5">Protein transport. Probably involved in vesicular traffic from ER to Golgi.</text>
</comment>
<dbReference type="PRINTS" id="PR00449">
    <property type="entry name" value="RASTRNSFRMNG"/>
</dbReference>
<dbReference type="SMART" id="SM00174">
    <property type="entry name" value="RHO"/>
    <property type="match status" value="1"/>
</dbReference>
<evidence type="ECO:0000256" key="2">
    <source>
        <dbReference type="ARBA" id="ARBA00022741"/>
    </source>
</evidence>
<reference evidence="8" key="1">
    <citation type="submission" date="2022-08" db="EMBL/GenBank/DDBJ databases">
        <title>Novel sulphate-reducing endosymbionts in the free-living metamonad Anaeramoeba.</title>
        <authorList>
            <person name="Jerlstrom-Hultqvist J."/>
            <person name="Cepicka I."/>
            <person name="Gallot-Lavallee L."/>
            <person name="Salas-Leiva D."/>
            <person name="Curtis B.A."/>
            <person name="Zahonova K."/>
            <person name="Pipaliya S."/>
            <person name="Dacks J."/>
            <person name="Roger A.J."/>
        </authorList>
    </citation>
    <scope>NUCLEOTIDE SEQUENCE</scope>
    <source>
        <strain evidence="8">Busselton2</strain>
    </source>
</reference>
<dbReference type="NCBIfam" id="TIGR00231">
    <property type="entry name" value="small_GTP"/>
    <property type="match status" value="1"/>
</dbReference>
<dbReference type="PROSITE" id="PS51419">
    <property type="entry name" value="RAB"/>
    <property type="match status" value="1"/>
</dbReference>
<evidence type="ECO:0000256" key="4">
    <source>
        <dbReference type="ARBA" id="ARBA00023288"/>
    </source>
</evidence>
<organism evidence="8 9">
    <name type="scientific">Anaeramoeba flamelloides</name>
    <dbReference type="NCBI Taxonomy" id="1746091"/>
    <lineage>
        <taxon>Eukaryota</taxon>
        <taxon>Metamonada</taxon>
        <taxon>Anaeramoebidae</taxon>
        <taxon>Anaeramoeba</taxon>
    </lineage>
</organism>
<dbReference type="Proteomes" id="UP001146793">
    <property type="component" value="Unassembled WGS sequence"/>
</dbReference>
<evidence type="ECO:0000256" key="5">
    <source>
        <dbReference type="ARBA" id="ARBA00053444"/>
    </source>
</evidence>
<dbReference type="PROSITE" id="PS51420">
    <property type="entry name" value="RHO"/>
    <property type="match status" value="1"/>
</dbReference>
<dbReference type="SMART" id="SM00176">
    <property type="entry name" value="RAN"/>
    <property type="match status" value="1"/>
</dbReference>
<evidence type="ECO:0000313" key="8">
    <source>
        <dbReference type="EMBL" id="KAJ3440781.1"/>
    </source>
</evidence>
<evidence type="ECO:0000313" key="9">
    <source>
        <dbReference type="Proteomes" id="UP001146793"/>
    </source>
</evidence>
<dbReference type="InterPro" id="IPR027417">
    <property type="entry name" value="P-loop_NTPase"/>
</dbReference>
<comment type="caution">
    <text evidence="8">The sequence shown here is derived from an EMBL/GenBank/DDBJ whole genome shotgun (WGS) entry which is preliminary data.</text>
</comment>
<keyword evidence="3" id="KW-0342">GTP-binding</keyword>
<dbReference type="SUPFAM" id="SSF52540">
    <property type="entry name" value="P-loop containing nucleoside triphosphate hydrolases"/>
    <property type="match status" value="1"/>
</dbReference>
<dbReference type="GO" id="GO:0003924">
    <property type="term" value="F:GTPase activity"/>
    <property type="evidence" value="ECO:0007669"/>
    <property type="project" value="InterPro"/>
</dbReference>
<dbReference type="PANTHER" id="PTHR47980">
    <property type="entry name" value="LD44762P"/>
    <property type="match status" value="1"/>
</dbReference>
<keyword evidence="2" id="KW-0547">Nucleotide-binding</keyword>
<dbReference type="InterPro" id="IPR050305">
    <property type="entry name" value="Small_GTPase_Rab"/>
</dbReference>
<name>A0AAV7ZI65_9EUKA</name>
<evidence type="ECO:0000256" key="6">
    <source>
        <dbReference type="ARBA" id="ARBA00067099"/>
    </source>
</evidence>
<dbReference type="SMART" id="SM00173">
    <property type="entry name" value="RAS"/>
    <property type="match status" value="1"/>
</dbReference>
<keyword evidence="4" id="KW-0449">Lipoprotein</keyword>
<dbReference type="PROSITE" id="PS51421">
    <property type="entry name" value="RAS"/>
    <property type="match status" value="1"/>
</dbReference>
<dbReference type="AlphaFoldDB" id="A0AAV7ZI65"/>
<dbReference type="FunFam" id="3.40.50.300:FF:001018">
    <property type="entry name" value="Rab family GTPase"/>
    <property type="match status" value="1"/>
</dbReference>
<accession>A0AAV7ZI65</accession>
<dbReference type="Gene3D" id="3.40.50.300">
    <property type="entry name" value="P-loop containing nucleotide triphosphate hydrolases"/>
    <property type="match status" value="1"/>
</dbReference>
<sequence length="198" mass="23049">MINEERYFKILIIGDTGVGKSCIMVRFTEETFNETYISTIGVDFKVRTVEVNSQPVKLQIWDTAGQERFKTITRNYYKGSQGILMVYDVTNSKSFENIKNWSKEVDKFSNTEFCKYLIGNKCDLQEKRRITYGMGEKLANELGIKFFESSAKTNKNIDAIFNSIAIDIDKNLQNKKNDNQEFKIKTKKNFQNDKKKCC</sequence>
<dbReference type="InterPro" id="IPR001806">
    <property type="entry name" value="Small_GTPase"/>
</dbReference>
<evidence type="ECO:0000256" key="7">
    <source>
        <dbReference type="ARBA" id="ARBA00081865"/>
    </source>
</evidence>
<comment type="similarity">
    <text evidence="1">Belongs to the small GTPase superfamily. Rab family.</text>
</comment>
<dbReference type="EMBL" id="JANTQA010000030">
    <property type="protein sequence ID" value="KAJ3440781.1"/>
    <property type="molecule type" value="Genomic_DNA"/>
</dbReference>
<protein>
    <recommendedName>
        <fullName evidence="6">Ras-related protein Rab-1</fullName>
    </recommendedName>
    <alternativeName>
        <fullName evidence="7">Small GTP-binding protein rab1</fullName>
    </alternativeName>
</protein>
<dbReference type="GO" id="GO:0005525">
    <property type="term" value="F:GTP binding"/>
    <property type="evidence" value="ECO:0007669"/>
    <property type="project" value="UniProtKB-KW"/>
</dbReference>
<dbReference type="InterPro" id="IPR005225">
    <property type="entry name" value="Small_GTP-bd"/>
</dbReference>
<dbReference type="SMART" id="SM00175">
    <property type="entry name" value="RAB"/>
    <property type="match status" value="1"/>
</dbReference>
<evidence type="ECO:0000256" key="1">
    <source>
        <dbReference type="ARBA" id="ARBA00006270"/>
    </source>
</evidence>
<gene>
    <name evidence="8" type="ORF">M0812_14454</name>
</gene>
<evidence type="ECO:0000256" key="3">
    <source>
        <dbReference type="ARBA" id="ARBA00023134"/>
    </source>
</evidence>
<dbReference type="Pfam" id="PF00071">
    <property type="entry name" value="Ras"/>
    <property type="match status" value="1"/>
</dbReference>